<gene>
    <name evidence="1" type="ORF">SOP96_13235</name>
</gene>
<protein>
    <submittedName>
        <fullName evidence="1">ATP-binding protein</fullName>
    </submittedName>
</protein>
<dbReference type="InterPro" id="IPR036890">
    <property type="entry name" value="HATPase_C_sf"/>
</dbReference>
<dbReference type="Proteomes" id="UP001348397">
    <property type="component" value="Unassembled WGS sequence"/>
</dbReference>
<dbReference type="SUPFAM" id="SSF55874">
    <property type="entry name" value="ATPase domain of HSP90 chaperone/DNA topoisomerase II/histidine kinase"/>
    <property type="match status" value="1"/>
</dbReference>
<dbReference type="GO" id="GO:0005524">
    <property type="term" value="F:ATP binding"/>
    <property type="evidence" value="ECO:0007669"/>
    <property type="project" value="UniProtKB-KW"/>
</dbReference>
<reference evidence="1 2" key="1">
    <citation type="submission" date="2024-01" db="EMBL/GenBank/DDBJ databases">
        <title>Chryseobacterium sp. T9W2-O.</title>
        <authorList>
            <person name="Maltman C."/>
        </authorList>
    </citation>
    <scope>NUCLEOTIDE SEQUENCE [LARGE SCALE GENOMIC DNA]</scope>
    <source>
        <strain evidence="1 2">T9W2-O</strain>
    </source>
</reference>
<dbReference type="RefSeq" id="WP_326321408.1">
    <property type="nucleotide sequence ID" value="NZ_JAYLAA010000043.1"/>
</dbReference>
<name>A0ABU6HUF9_9FLAO</name>
<organism evidence="1 2">
    <name type="scientific">Chryseobacterium salviniae</name>
    <dbReference type="NCBI Taxonomy" id="3101750"/>
    <lineage>
        <taxon>Bacteria</taxon>
        <taxon>Pseudomonadati</taxon>
        <taxon>Bacteroidota</taxon>
        <taxon>Flavobacteriia</taxon>
        <taxon>Flavobacteriales</taxon>
        <taxon>Weeksellaceae</taxon>
        <taxon>Chryseobacterium group</taxon>
        <taxon>Chryseobacterium</taxon>
    </lineage>
</organism>
<proteinExistence type="predicted"/>
<keyword evidence="2" id="KW-1185">Reference proteome</keyword>
<sequence length="684" mass="80709">MALTVIEQKINYKGLINTLDIKPDEYLLPLYEVIVNSIQSLEDNVGEKNKNITIKIHKEKIGHLKFEEDYDNYSGILGFTVTDNGVGFTDKRQDAFSTPFTNFNAKKGGKGMGRYTVLACFESLEIESGFLQQENFYTRNYKFDNVTGLQKEDDIINISKKPNKTVVHLNNYRIEFFKYIKDNRIDITDISEGIIQHCLLYFLNDDCPTVRLMYDDQNISEALVLNDIYKSVIKFESEPKRIKLDNANIDEEFIINYIKNFNGVHSHSLHLCANKRQVGEKHSLTPYIPSFKELYDGDDKYHLSIYVESKFLDRKNNPQRNKFSFPEKEEKKNSYDEISMDELFKSLSENVRNDYKDYIEEAEKEKNDRIERYILNPKKPRLRYRHLLGVENIFDDIPINASDETLEARLHEKEFKLEQKRERVFDRVFKKKKYDKEEFGSIVNEILKEEAAFSKDKLADLMIKRKSVIKLFQKYLEWRNDENFMLEQDLHNIIFTMGAETDNMPIEYHNLWLLDERFTFHSYATSDIKTKSQKQLDSKGNKEPDLFIYDVPWAYADDIDRINSLVVFEFKKPGKELSNSTNLDDLIIKYFEDLMQSKARSNKGKLLNIEDNTPKFGYIICELNKDLIDRNVKWNGFKKSAFGHLYKINPDLNMHIEVMSYEQMLDFADKRHNTFFKALGIDNL</sequence>
<keyword evidence="1" id="KW-0547">Nucleotide-binding</keyword>
<accession>A0ABU6HUF9</accession>
<dbReference type="EMBL" id="JAYLAA010000043">
    <property type="protein sequence ID" value="MEC3876681.1"/>
    <property type="molecule type" value="Genomic_DNA"/>
</dbReference>
<dbReference type="Gene3D" id="3.30.565.10">
    <property type="entry name" value="Histidine kinase-like ATPase, C-terminal domain"/>
    <property type="match status" value="1"/>
</dbReference>
<comment type="caution">
    <text evidence="1">The sequence shown here is derived from an EMBL/GenBank/DDBJ whole genome shotgun (WGS) entry which is preliminary data.</text>
</comment>
<evidence type="ECO:0000313" key="1">
    <source>
        <dbReference type="EMBL" id="MEC3876681.1"/>
    </source>
</evidence>
<keyword evidence="1" id="KW-0067">ATP-binding</keyword>
<evidence type="ECO:0000313" key="2">
    <source>
        <dbReference type="Proteomes" id="UP001348397"/>
    </source>
</evidence>